<evidence type="ECO:0000313" key="2">
    <source>
        <dbReference type="Proteomes" id="UP001249851"/>
    </source>
</evidence>
<evidence type="ECO:0000313" key="1">
    <source>
        <dbReference type="EMBL" id="KAK2554508.1"/>
    </source>
</evidence>
<keyword evidence="2" id="KW-1185">Reference proteome</keyword>
<reference evidence="1" key="2">
    <citation type="journal article" date="2023" name="Science">
        <title>Genomic signatures of disease resistance in endangered staghorn corals.</title>
        <authorList>
            <person name="Vollmer S.V."/>
            <person name="Selwyn J.D."/>
            <person name="Despard B.A."/>
            <person name="Roesel C.L."/>
        </authorList>
    </citation>
    <scope>NUCLEOTIDE SEQUENCE</scope>
    <source>
        <strain evidence="1">K2</strain>
    </source>
</reference>
<comment type="caution">
    <text evidence="1">The sequence shown here is derived from an EMBL/GenBank/DDBJ whole genome shotgun (WGS) entry which is preliminary data.</text>
</comment>
<protein>
    <submittedName>
        <fullName evidence="1">Uncharacterized protein</fullName>
    </submittedName>
</protein>
<sequence length="101" mass="11150">MKTELEVKETHMENILTVAEATTKSHVFVNGWLRPISREKNHDIDMALRTPALAASPNAFCTCGLVPTPFANSPCAFSRLAPAERSLNENYFKDLGMILSA</sequence>
<reference evidence="1" key="1">
    <citation type="journal article" date="2023" name="G3 (Bethesda)">
        <title>Whole genome assembly and annotation of the endangered Caribbean coral Acropora cervicornis.</title>
        <authorList>
            <person name="Selwyn J.D."/>
            <person name="Vollmer S.V."/>
        </authorList>
    </citation>
    <scope>NUCLEOTIDE SEQUENCE</scope>
    <source>
        <strain evidence="1">K2</strain>
    </source>
</reference>
<dbReference type="Proteomes" id="UP001249851">
    <property type="component" value="Unassembled WGS sequence"/>
</dbReference>
<organism evidence="1 2">
    <name type="scientific">Acropora cervicornis</name>
    <name type="common">Staghorn coral</name>
    <dbReference type="NCBI Taxonomy" id="6130"/>
    <lineage>
        <taxon>Eukaryota</taxon>
        <taxon>Metazoa</taxon>
        <taxon>Cnidaria</taxon>
        <taxon>Anthozoa</taxon>
        <taxon>Hexacorallia</taxon>
        <taxon>Scleractinia</taxon>
        <taxon>Astrocoeniina</taxon>
        <taxon>Acroporidae</taxon>
        <taxon>Acropora</taxon>
    </lineage>
</organism>
<accession>A0AAD9UYD2</accession>
<gene>
    <name evidence="1" type="ORF">P5673_023956</name>
</gene>
<dbReference type="EMBL" id="JARQWQ010000069">
    <property type="protein sequence ID" value="KAK2554508.1"/>
    <property type="molecule type" value="Genomic_DNA"/>
</dbReference>
<name>A0AAD9UYD2_ACRCE</name>
<proteinExistence type="predicted"/>
<dbReference type="AlphaFoldDB" id="A0AAD9UYD2"/>